<evidence type="ECO:0000256" key="5">
    <source>
        <dbReference type="ARBA" id="ARBA00022691"/>
    </source>
</evidence>
<dbReference type="InterPro" id="IPR029063">
    <property type="entry name" value="SAM-dependent_MTases_sf"/>
</dbReference>
<keyword evidence="6" id="KW-0963">Cytoplasm</keyword>
<reference evidence="8 9" key="1">
    <citation type="journal article" date="2010" name="J. Bacteriol.">
        <title>Complete genome sequence of "Candidatus Puniceispirillum marinum" IMCC1322, a representative of the SAR116 clade in the Alphaproteobacteria.</title>
        <authorList>
            <person name="Oh H.M."/>
            <person name="Kwon K.K."/>
            <person name="Kang I."/>
            <person name="Kang S.G."/>
            <person name="Lee J.H."/>
            <person name="Kim S.J."/>
            <person name="Cho J.C."/>
        </authorList>
    </citation>
    <scope>NUCLEOTIDE SEQUENCE [LARGE SCALE GENOMIC DNA]</scope>
    <source>
        <strain evidence="8 9">IMCC1322</strain>
    </source>
</reference>
<dbReference type="FunFam" id="1.10.150.170:FF:000003">
    <property type="entry name" value="Ribosomal RNA small subunit methyltransferase H"/>
    <property type="match status" value="1"/>
</dbReference>
<dbReference type="Pfam" id="PF01795">
    <property type="entry name" value="Methyltransf_5"/>
    <property type="match status" value="1"/>
</dbReference>
<accession>D5BPT3</accession>
<evidence type="ECO:0000256" key="2">
    <source>
        <dbReference type="ARBA" id="ARBA00022552"/>
    </source>
</evidence>
<dbReference type="GO" id="GO:0071424">
    <property type="term" value="F:rRNA (cytosine-N4-)-methyltransferase activity"/>
    <property type="evidence" value="ECO:0007669"/>
    <property type="project" value="UniProtKB-UniRule"/>
</dbReference>
<dbReference type="Gene3D" id="3.40.50.150">
    <property type="entry name" value="Vaccinia Virus protein VP39"/>
    <property type="match status" value="1"/>
</dbReference>
<dbReference type="Gene3D" id="1.10.150.170">
    <property type="entry name" value="Putative methyltransferase TM0872, insert domain"/>
    <property type="match status" value="1"/>
</dbReference>
<dbReference type="GO" id="GO:0005737">
    <property type="term" value="C:cytoplasm"/>
    <property type="evidence" value="ECO:0007669"/>
    <property type="project" value="UniProtKB-SubCell"/>
</dbReference>
<keyword evidence="5 6" id="KW-0949">S-adenosyl-L-methionine</keyword>
<keyword evidence="3 6" id="KW-0489">Methyltransferase</keyword>
<dbReference type="HAMAP" id="MF_01007">
    <property type="entry name" value="16SrRNA_methyltr_H"/>
    <property type="match status" value="1"/>
</dbReference>
<comment type="subcellular location">
    <subcellularLocation>
        <location evidence="6">Cytoplasm</location>
    </subcellularLocation>
</comment>
<feature type="binding site" evidence="6">
    <location>
        <begin position="35"/>
        <end position="37"/>
    </location>
    <ligand>
        <name>S-adenosyl-L-methionine</name>
        <dbReference type="ChEBI" id="CHEBI:59789"/>
    </ligand>
</feature>
<evidence type="ECO:0000313" key="9">
    <source>
        <dbReference type="Proteomes" id="UP000007460"/>
    </source>
</evidence>
<comment type="catalytic activity">
    <reaction evidence="6">
        <text>cytidine(1402) in 16S rRNA + S-adenosyl-L-methionine = N(4)-methylcytidine(1402) in 16S rRNA + S-adenosyl-L-homocysteine + H(+)</text>
        <dbReference type="Rhea" id="RHEA:42928"/>
        <dbReference type="Rhea" id="RHEA-COMP:10286"/>
        <dbReference type="Rhea" id="RHEA-COMP:10287"/>
        <dbReference type="ChEBI" id="CHEBI:15378"/>
        <dbReference type="ChEBI" id="CHEBI:57856"/>
        <dbReference type="ChEBI" id="CHEBI:59789"/>
        <dbReference type="ChEBI" id="CHEBI:74506"/>
        <dbReference type="ChEBI" id="CHEBI:82748"/>
        <dbReference type="EC" id="2.1.1.199"/>
    </reaction>
</comment>
<dbReference type="InterPro" id="IPR002903">
    <property type="entry name" value="RsmH"/>
</dbReference>
<dbReference type="AlphaFoldDB" id="D5BPT3"/>
<dbReference type="SUPFAM" id="SSF81799">
    <property type="entry name" value="Putative methyltransferase TM0872, insert domain"/>
    <property type="match status" value="1"/>
</dbReference>
<dbReference type="HOGENOM" id="CLU_038422_1_1_5"/>
<feature type="binding site" evidence="6">
    <location>
        <position position="53"/>
    </location>
    <ligand>
        <name>S-adenosyl-L-methionine</name>
        <dbReference type="ChEBI" id="CHEBI:59789"/>
    </ligand>
</feature>
<dbReference type="EMBL" id="CP001751">
    <property type="protein sequence ID" value="ADE40585.1"/>
    <property type="molecule type" value="Genomic_DNA"/>
</dbReference>
<dbReference type="eggNOG" id="COG0275">
    <property type="taxonomic scope" value="Bacteria"/>
</dbReference>
<dbReference type="EC" id="2.1.1.199" evidence="6"/>
<name>D5BPT3_PUNMI</name>
<organism evidence="8 9">
    <name type="scientific">Puniceispirillum marinum (strain IMCC1322)</name>
    <dbReference type="NCBI Taxonomy" id="488538"/>
    <lineage>
        <taxon>Bacteria</taxon>
        <taxon>Pseudomonadati</taxon>
        <taxon>Pseudomonadota</taxon>
        <taxon>Alphaproteobacteria</taxon>
        <taxon>Candidatus Puniceispirillales</taxon>
        <taxon>Candidatus Puniceispirillaceae</taxon>
        <taxon>Candidatus Puniceispirillum</taxon>
    </lineage>
</organism>
<dbReference type="CDD" id="cd02440">
    <property type="entry name" value="AdoMet_MTases"/>
    <property type="match status" value="1"/>
</dbReference>
<dbReference type="RefSeq" id="WP_013047212.1">
    <property type="nucleotide sequence ID" value="NC_014010.1"/>
</dbReference>
<dbReference type="NCBIfam" id="TIGR00006">
    <property type="entry name" value="16S rRNA (cytosine(1402)-N(4))-methyltransferase RsmH"/>
    <property type="match status" value="1"/>
</dbReference>
<proteinExistence type="inferred from homology"/>
<feature type="region of interest" description="Disordered" evidence="7">
    <location>
        <begin position="269"/>
        <end position="288"/>
    </location>
</feature>
<comment type="function">
    <text evidence="6">Specifically methylates the N4 position of cytidine in position 1402 (C1402) of 16S rRNA.</text>
</comment>
<comment type="similarity">
    <text evidence="1 6">Belongs to the methyltransferase superfamily. RsmH family.</text>
</comment>
<feature type="binding site" evidence="6">
    <location>
        <position position="120"/>
    </location>
    <ligand>
        <name>S-adenosyl-L-methionine</name>
        <dbReference type="ChEBI" id="CHEBI:59789"/>
    </ligand>
</feature>
<dbReference type="InterPro" id="IPR023397">
    <property type="entry name" value="SAM-dep_MeTrfase_MraW_recog"/>
</dbReference>
<evidence type="ECO:0000256" key="3">
    <source>
        <dbReference type="ARBA" id="ARBA00022603"/>
    </source>
</evidence>
<evidence type="ECO:0000256" key="1">
    <source>
        <dbReference type="ARBA" id="ARBA00010396"/>
    </source>
</evidence>
<keyword evidence="2 6" id="KW-0698">rRNA processing</keyword>
<dbReference type="PANTHER" id="PTHR11265:SF0">
    <property type="entry name" value="12S RRNA N4-METHYLCYTIDINE METHYLTRANSFERASE"/>
    <property type="match status" value="1"/>
</dbReference>
<feature type="binding site" evidence="6">
    <location>
        <position position="80"/>
    </location>
    <ligand>
        <name>S-adenosyl-L-methionine</name>
        <dbReference type="ChEBI" id="CHEBI:59789"/>
    </ligand>
</feature>
<protein>
    <recommendedName>
        <fullName evidence="6">Ribosomal RNA small subunit methyltransferase H</fullName>
        <ecNumber evidence="6">2.1.1.199</ecNumber>
    </recommendedName>
    <alternativeName>
        <fullName evidence="6">16S rRNA m(4)C1402 methyltransferase</fullName>
    </alternativeName>
    <alternativeName>
        <fullName evidence="6">rRNA (cytosine-N(4)-)-methyltransferase RsmH</fullName>
    </alternativeName>
</protein>
<evidence type="ECO:0000256" key="4">
    <source>
        <dbReference type="ARBA" id="ARBA00022679"/>
    </source>
</evidence>
<keyword evidence="4 6" id="KW-0808">Transferase</keyword>
<dbReference type="PIRSF" id="PIRSF004486">
    <property type="entry name" value="MraW"/>
    <property type="match status" value="1"/>
</dbReference>
<dbReference type="SUPFAM" id="SSF53335">
    <property type="entry name" value="S-adenosyl-L-methionine-dependent methyltransferases"/>
    <property type="match status" value="1"/>
</dbReference>
<dbReference type="Proteomes" id="UP000007460">
    <property type="component" value="Chromosome"/>
</dbReference>
<sequence>MSGQMLHQSVLLNEVVDALRPTNGKVYLDATFGNGGYSRALLDAADCTVIAIDRDPDAIARGQKMVAEYKPRFTLVEGCFSEMQSLVQSALVSTGSGSTSHADVPVLDGAAFDLGVCSTQLDQADRGFSFRQDGPLDMRMSQSGISAADIVMTHEEHDIAQILWEYGEEKASRRIAKAIVKARSETAISSTSQLAAIIHSVMPAKRPGQIDPATRSFQALRIYVNRELDELKSALTTSEAMLKPGGILAVVSFHSLEDRIVKRFLASRSQIASQPSRHRPPSNGPAPTFELLTRKALQAGTREREDNSRARSAKLRVAMRTNAPYPGQEDALCA</sequence>
<keyword evidence="9" id="KW-1185">Reference proteome</keyword>
<evidence type="ECO:0000256" key="6">
    <source>
        <dbReference type="HAMAP-Rule" id="MF_01007"/>
    </source>
</evidence>
<evidence type="ECO:0000256" key="7">
    <source>
        <dbReference type="SAM" id="MobiDB-lite"/>
    </source>
</evidence>
<evidence type="ECO:0000313" key="8">
    <source>
        <dbReference type="EMBL" id="ADE40585.1"/>
    </source>
</evidence>
<dbReference type="GO" id="GO:0070475">
    <property type="term" value="P:rRNA base methylation"/>
    <property type="evidence" value="ECO:0007669"/>
    <property type="project" value="UniProtKB-UniRule"/>
</dbReference>
<dbReference type="PANTHER" id="PTHR11265">
    <property type="entry name" value="S-ADENOSYL-METHYLTRANSFERASE MRAW"/>
    <property type="match status" value="1"/>
</dbReference>
<gene>
    <name evidence="6" type="primary">rsmH</name>
    <name evidence="8" type="ordered locus">SAR116_2342</name>
</gene>
<dbReference type="KEGG" id="apb:SAR116_2342"/>
<dbReference type="STRING" id="488538.SAR116_2342"/>
<feature type="binding site" evidence="6">
    <location>
        <position position="113"/>
    </location>
    <ligand>
        <name>S-adenosyl-L-methionine</name>
        <dbReference type="ChEBI" id="CHEBI:59789"/>
    </ligand>
</feature>